<sequence>MSQASPQPTAVPSPLTIVLDPCDDADCLHHALAAHDPAGGVITVHPTPGTTTDGQLCLDVLIALGKPAHQAASLSGRAGGEQAAAAATAWLIGARIWLIIALRVHLLAPAQRARLVRLASASGAKLLALWHAPPEQDWTAYFPDTAFRLADGLRPAIAAARLERKPWHSAVAARQVLRCTEQGQRPTRSDPDRDDAALPALPNSDFLRFRADAYRRLSAGQFHHVDGVYTYGLDLACTWLVQQGDPAGDAPSLTGRAPSPEPTPETDVADIARSRASVLHRLPEQIAPDRAYPYRVAALRPLRLFLTDLVADCPTKDHAIARIRGAQAGFFLHGFLLTVPILAGRPASSGLIAQLTPDDAERIATHLVHPVHAAALATALFTEARISDLQALPLSALSPDATTIDIGESIHATDGRLLSEETITYRVPVQARDVLTAARSFLLLTGHQGADPLFEQGIGSRGQHLLASAQSCALTVPSLLEHHEHHRSWLRRSACWKVGQALHLLPPAPAGRRAPAEEASRV</sequence>
<feature type="region of interest" description="Disordered" evidence="1">
    <location>
        <begin position="179"/>
        <end position="199"/>
    </location>
</feature>
<organism evidence="2 3">
    <name type="scientific">Nonomuraea rosea</name>
    <dbReference type="NCBI Taxonomy" id="638574"/>
    <lineage>
        <taxon>Bacteria</taxon>
        <taxon>Bacillati</taxon>
        <taxon>Actinomycetota</taxon>
        <taxon>Actinomycetes</taxon>
        <taxon>Streptosporangiales</taxon>
        <taxon>Streptosporangiaceae</taxon>
        <taxon>Nonomuraea</taxon>
    </lineage>
</organism>
<feature type="region of interest" description="Disordered" evidence="1">
    <location>
        <begin position="248"/>
        <end position="267"/>
    </location>
</feature>
<gene>
    <name evidence="2" type="ORF">GCM10022419_105930</name>
</gene>
<feature type="compositionally biased region" description="Basic and acidic residues" evidence="1">
    <location>
        <begin position="187"/>
        <end position="196"/>
    </location>
</feature>
<reference evidence="3" key="1">
    <citation type="journal article" date="2019" name="Int. J. Syst. Evol. Microbiol.">
        <title>The Global Catalogue of Microorganisms (GCM) 10K type strain sequencing project: providing services to taxonomists for standard genome sequencing and annotation.</title>
        <authorList>
            <consortium name="The Broad Institute Genomics Platform"/>
            <consortium name="The Broad Institute Genome Sequencing Center for Infectious Disease"/>
            <person name="Wu L."/>
            <person name="Ma J."/>
        </authorList>
    </citation>
    <scope>NUCLEOTIDE SEQUENCE [LARGE SCALE GENOMIC DNA]</scope>
    <source>
        <strain evidence="3">JCM 17326</strain>
    </source>
</reference>
<dbReference type="RefSeq" id="WP_345574046.1">
    <property type="nucleotide sequence ID" value="NZ_BAABDQ010000039.1"/>
</dbReference>
<comment type="caution">
    <text evidence="2">The sequence shown here is derived from an EMBL/GenBank/DDBJ whole genome shotgun (WGS) entry which is preliminary data.</text>
</comment>
<evidence type="ECO:0000256" key="1">
    <source>
        <dbReference type="SAM" id="MobiDB-lite"/>
    </source>
</evidence>
<evidence type="ECO:0000313" key="3">
    <source>
        <dbReference type="Proteomes" id="UP001500630"/>
    </source>
</evidence>
<dbReference type="EMBL" id="BAABDQ010000039">
    <property type="protein sequence ID" value="GAA3604153.1"/>
    <property type="molecule type" value="Genomic_DNA"/>
</dbReference>
<protein>
    <submittedName>
        <fullName evidence="2">Uncharacterized protein</fullName>
    </submittedName>
</protein>
<proteinExistence type="predicted"/>
<dbReference type="Proteomes" id="UP001500630">
    <property type="component" value="Unassembled WGS sequence"/>
</dbReference>
<evidence type="ECO:0000313" key="2">
    <source>
        <dbReference type="EMBL" id="GAA3604153.1"/>
    </source>
</evidence>
<accession>A0ABP6ZBS0</accession>
<name>A0ABP6ZBS0_9ACTN</name>
<keyword evidence="3" id="KW-1185">Reference proteome</keyword>